<geneLocation type="plasmid" evidence="1 2">
    <name>pDGEO02</name>
</geneLocation>
<proteinExistence type="predicted"/>
<accession>A8ZR88</accession>
<evidence type="ECO:0000313" key="1">
    <source>
        <dbReference type="EMBL" id="ABW34997.1"/>
    </source>
</evidence>
<sequence>MLPGLQEGRLALGFLLLKVAGFQVALEHLQVRHACLPVAQEGRGVERQPPAQVNREAGVGLGNVRHTVQVAAQGVERRHGRAAAHAGDALHPVPVNGERRVLREAGEVLLLVVRRLASVGCVAHRPQAGGERSPTDADGLGILGRGNTPEDCANPHARHVGREFVGNERVAGVPAVPPPVHPRHVVVLQLHAVIPPAVHAPAGQLPGLLAAGVAGLQFYLPRVGFHPRRPSQGLPCRNREVSGKLQRAVHEPQVVGRAQRSDVVVQAHHHGPVDGVLVGFPVRHEVGRNVPGILVRDVGHAVFPFPSRRITQLDKWQRSVRAGRIPTSFLNEAEQRFRPCRAGRHQRHCGHQAQHPLRNLFHLETSTCKSPSTSAQTA</sequence>
<dbReference type="HOGENOM" id="CLU_730996_0_0_0"/>
<keyword evidence="1" id="KW-0614">Plasmid</keyword>
<dbReference type="AlphaFoldDB" id="A8ZR88"/>
<evidence type="ECO:0000313" key="2">
    <source>
        <dbReference type="Proteomes" id="UP000002431"/>
    </source>
</evidence>
<dbReference type="EMBL" id="CP000856">
    <property type="protein sequence ID" value="ABW34997.1"/>
    <property type="molecule type" value="Genomic_DNA"/>
</dbReference>
<name>A8ZR88_DEIGD</name>
<dbReference type="Proteomes" id="UP000002431">
    <property type="component" value="Plasmid pDGEO02"/>
</dbReference>
<gene>
    <name evidence="1" type="ORF">Dgeo_2954</name>
</gene>
<keyword evidence="2" id="KW-1185">Reference proteome</keyword>
<organism evidence="1 2">
    <name type="scientific">Deinococcus geothermalis (strain DSM 11300 / CIP 105573 / AG-3a)</name>
    <dbReference type="NCBI Taxonomy" id="319795"/>
    <lineage>
        <taxon>Bacteria</taxon>
        <taxon>Thermotogati</taxon>
        <taxon>Deinococcota</taxon>
        <taxon>Deinococci</taxon>
        <taxon>Deinococcales</taxon>
        <taxon>Deinococcaceae</taxon>
        <taxon>Deinococcus</taxon>
    </lineage>
</organism>
<protein>
    <submittedName>
        <fullName evidence="1">Uncharacterized protein</fullName>
    </submittedName>
</protein>
<reference evidence="1" key="1">
    <citation type="submission" date="2007-10" db="EMBL/GenBank/DDBJ databases">
        <title>Complete sequence of Plasmid2 pDGEO02 of Deinococcus geothermalis DSM 11300.</title>
        <authorList>
            <consortium name="US DOE Joint Genome Institute"/>
            <person name="Copeland A."/>
            <person name="Lucas S."/>
            <person name="Lapidus A."/>
            <person name="Barry K."/>
            <person name="Detter J.C."/>
            <person name="Glavina del Rio T."/>
            <person name="Hammon N."/>
            <person name="Israni S."/>
            <person name="Dalin E."/>
            <person name="Tice H."/>
            <person name="Pitluck S."/>
            <person name="Brettin T."/>
            <person name="Bruce D."/>
            <person name="Han C."/>
            <person name="Tapia R."/>
            <person name="Saunders E."/>
            <person name="Gilna P."/>
            <person name="Schmutz J."/>
            <person name="Larimer F."/>
            <person name="Land M."/>
            <person name="Hauser L."/>
            <person name="Kyrpides N."/>
            <person name="Kim E."/>
            <person name="Daly M.J."/>
            <person name="Fredrickson J.K."/>
            <person name="Makarova K.S."/>
            <person name="Gaidamakova E.K."/>
            <person name="Zhai M."/>
            <person name="Richardson P."/>
        </authorList>
    </citation>
    <scope>NUCLEOTIDE SEQUENCE [LARGE SCALE GENOMIC DNA]</scope>
    <source>
        <strain evidence="1">DSM 11300</strain>
        <plasmid evidence="1">pDGEO02</plasmid>
    </source>
</reference>
<dbReference type="KEGG" id="dge:Dgeo_2954"/>